<accession>A0A9X4LEY3</accession>
<evidence type="ECO:0000313" key="3">
    <source>
        <dbReference type="Proteomes" id="UP001152302"/>
    </source>
</evidence>
<proteinExistence type="predicted"/>
<feature type="transmembrane region" description="Helical" evidence="1">
    <location>
        <begin position="131"/>
        <end position="154"/>
    </location>
</feature>
<keyword evidence="1" id="KW-0472">Membrane</keyword>
<feature type="transmembrane region" description="Helical" evidence="1">
    <location>
        <begin position="7"/>
        <end position="25"/>
    </location>
</feature>
<gene>
    <name evidence="2" type="ORF">M4L21_08965</name>
</gene>
<name>A0A9X4LEY3_9STAP</name>
<dbReference type="RefSeq" id="WP_107564567.1">
    <property type="nucleotide sequence ID" value="NZ_JAMBPV010000003.1"/>
</dbReference>
<sequence length="241" mass="27907">MIKQNKWIILYFISFLIMILLNYLSGGNIGSVTEDNQAIIQPAGFAFSIWGLIYVLILAWIIKLFVSNSHKSIIVNELKYLPIINFLLNGLWVVVYTQKWIFASVLVIIALLYTISKIYTTLNKYKGFNRLPFSIYFGWVTVATIVNIFTLVLNHNIETILGLNELIWTIIILIIATLIGIFISISFKDWLYPLIFIWPYFGIYFENKDLYLSLNITLILASLSLIIVSIIIGFQRKNYDR</sequence>
<keyword evidence="1" id="KW-0812">Transmembrane</keyword>
<feature type="transmembrane region" description="Helical" evidence="1">
    <location>
        <begin position="190"/>
        <end position="205"/>
    </location>
</feature>
<feature type="transmembrane region" description="Helical" evidence="1">
    <location>
        <begin position="101"/>
        <end position="119"/>
    </location>
</feature>
<dbReference type="PANTHER" id="PTHR33802">
    <property type="entry name" value="SI:CH211-161H7.5-RELATED"/>
    <property type="match status" value="1"/>
</dbReference>
<dbReference type="Gene3D" id="1.20.1260.100">
    <property type="entry name" value="TspO/MBR protein"/>
    <property type="match status" value="1"/>
</dbReference>
<dbReference type="InterPro" id="IPR038330">
    <property type="entry name" value="TspO/MBR-related_sf"/>
</dbReference>
<reference evidence="2" key="1">
    <citation type="submission" date="2022-05" db="EMBL/GenBank/DDBJ databases">
        <title>Comparative genomics of Staphylococcus equorum isolates.</title>
        <authorList>
            <person name="Luelf R.H."/>
        </authorList>
    </citation>
    <scope>NUCLEOTIDE SEQUENCE</scope>
    <source>
        <strain evidence="2">TMW 2.2343</strain>
    </source>
</reference>
<protein>
    <submittedName>
        <fullName evidence="2">Tryptophan-rich sensory protein</fullName>
    </submittedName>
</protein>
<feature type="transmembrane region" description="Helical" evidence="1">
    <location>
        <begin position="211"/>
        <end position="234"/>
    </location>
</feature>
<feature type="transmembrane region" description="Helical" evidence="1">
    <location>
        <begin position="166"/>
        <end position="183"/>
    </location>
</feature>
<dbReference type="AlphaFoldDB" id="A0A9X4LEY3"/>
<evidence type="ECO:0000256" key="1">
    <source>
        <dbReference type="SAM" id="Phobius"/>
    </source>
</evidence>
<evidence type="ECO:0000313" key="2">
    <source>
        <dbReference type="EMBL" id="MDG0859450.1"/>
    </source>
</evidence>
<keyword evidence="1" id="KW-1133">Transmembrane helix</keyword>
<dbReference type="Proteomes" id="UP001152302">
    <property type="component" value="Unassembled WGS sequence"/>
</dbReference>
<comment type="caution">
    <text evidence="2">The sequence shown here is derived from an EMBL/GenBank/DDBJ whole genome shotgun (WGS) entry which is preliminary data.</text>
</comment>
<feature type="transmembrane region" description="Helical" evidence="1">
    <location>
        <begin position="78"/>
        <end position="95"/>
    </location>
</feature>
<dbReference type="EMBL" id="JAMBPX010000005">
    <property type="protein sequence ID" value="MDG0859450.1"/>
    <property type="molecule type" value="Genomic_DNA"/>
</dbReference>
<organism evidence="2 3">
    <name type="scientific">Staphylococcus equorum</name>
    <dbReference type="NCBI Taxonomy" id="246432"/>
    <lineage>
        <taxon>Bacteria</taxon>
        <taxon>Bacillati</taxon>
        <taxon>Bacillota</taxon>
        <taxon>Bacilli</taxon>
        <taxon>Bacillales</taxon>
        <taxon>Staphylococcaceae</taxon>
        <taxon>Staphylococcus</taxon>
    </lineage>
</organism>
<feature type="transmembrane region" description="Helical" evidence="1">
    <location>
        <begin position="45"/>
        <end position="66"/>
    </location>
</feature>
<dbReference type="PANTHER" id="PTHR33802:SF1">
    <property type="entry name" value="XK-RELATED PROTEIN"/>
    <property type="match status" value="1"/>
</dbReference>